<comment type="caution">
    <text evidence="1">The sequence shown here is derived from an EMBL/GenBank/DDBJ whole genome shotgun (WGS) entry which is preliminary data.</text>
</comment>
<dbReference type="OrthoDB" id="506331at2759"/>
<accession>A0A250XCK7</accession>
<gene>
    <name evidence="1" type="ORF">CEUSTIGMA_g8222.t1</name>
</gene>
<dbReference type="PANTHER" id="PTHR31891">
    <property type="entry name" value="FORMAMIDASE C869.04-RELATED"/>
    <property type="match status" value="1"/>
</dbReference>
<sequence length="146" mass="16360">MGDCHSAQGDSEFDGMGIETSINGKFRLTLIKNATAPPMLKNLNFPLIENKENYIVQGFAYNHFLTDPTLQPNPQVQVFTPGSNLNLAFTGAYDNAREWLMDFKNMTEDQVNTFITVMCDYGITQVLDGNFGVHLVVPKYAFTHSK</sequence>
<dbReference type="EMBL" id="BEGY01000056">
    <property type="protein sequence ID" value="GAX80786.1"/>
    <property type="molecule type" value="Genomic_DNA"/>
</dbReference>
<dbReference type="STRING" id="1157962.A0A250XCK7"/>
<dbReference type="Proteomes" id="UP000232323">
    <property type="component" value="Unassembled WGS sequence"/>
</dbReference>
<dbReference type="Gene3D" id="2.60.120.580">
    <property type="entry name" value="Acetamidase/Formamidase-like domains"/>
    <property type="match status" value="1"/>
</dbReference>
<dbReference type="AlphaFoldDB" id="A0A250XCK7"/>
<protein>
    <submittedName>
        <fullName evidence="1">Uncharacterized protein</fullName>
    </submittedName>
</protein>
<dbReference type="SUPFAM" id="SSF141130">
    <property type="entry name" value="Acetamidase/Formamidase-like"/>
    <property type="match status" value="1"/>
</dbReference>
<evidence type="ECO:0000313" key="2">
    <source>
        <dbReference type="Proteomes" id="UP000232323"/>
    </source>
</evidence>
<keyword evidence="2" id="KW-1185">Reference proteome</keyword>
<proteinExistence type="predicted"/>
<dbReference type="PANTHER" id="PTHR31891:SF1">
    <property type="entry name" value="FORMAMIDASE C869.04-RELATED"/>
    <property type="match status" value="1"/>
</dbReference>
<evidence type="ECO:0000313" key="1">
    <source>
        <dbReference type="EMBL" id="GAX80786.1"/>
    </source>
</evidence>
<dbReference type="InterPro" id="IPR004304">
    <property type="entry name" value="FmdA_AmdA"/>
</dbReference>
<reference evidence="1 2" key="1">
    <citation type="submission" date="2017-08" db="EMBL/GenBank/DDBJ databases">
        <title>Acidophilic green algal genome provides insights into adaptation to an acidic environment.</title>
        <authorList>
            <person name="Hirooka S."/>
            <person name="Hirose Y."/>
            <person name="Kanesaki Y."/>
            <person name="Higuchi S."/>
            <person name="Fujiwara T."/>
            <person name="Onuma R."/>
            <person name="Era A."/>
            <person name="Ohbayashi R."/>
            <person name="Uzuka A."/>
            <person name="Nozaki H."/>
            <person name="Yoshikawa H."/>
            <person name="Miyagishima S.Y."/>
        </authorList>
    </citation>
    <scope>NUCLEOTIDE SEQUENCE [LARGE SCALE GENOMIC DNA]</scope>
    <source>
        <strain evidence="1 2">NIES-2499</strain>
    </source>
</reference>
<organism evidence="1 2">
    <name type="scientific">Chlamydomonas eustigma</name>
    <dbReference type="NCBI Taxonomy" id="1157962"/>
    <lineage>
        <taxon>Eukaryota</taxon>
        <taxon>Viridiplantae</taxon>
        <taxon>Chlorophyta</taxon>
        <taxon>core chlorophytes</taxon>
        <taxon>Chlorophyceae</taxon>
        <taxon>CS clade</taxon>
        <taxon>Chlamydomonadales</taxon>
        <taxon>Chlamydomonadaceae</taxon>
        <taxon>Chlamydomonas</taxon>
    </lineage>
</organism>
<dbReference type="GO" id="GO:0016811">
    <property type="term" value="F:hydrolase activity, acting on carbon-nitrogen (but not peptide) bonds, in linear amides"/>
    <property type="evidence" value="ECO:0007669"/>
    <property type="project" value="InterPro"/>
</dbReference>
<dbReference type="Gene3D" id="3.10.28.20">
    <property type="entry name" value="Acetamidase/Formamidase-like domains"/>
    <property type="match status" value="1"/>
</dbReference>
<name>A0A250XCK7_9CHLO</name>